<evidence type="ECO:0000313" key="2">
    <source>
        <dbReference type="Proteomes" id="UP000318833"/>
    </source>
</evidence>
<gene>
    <name evidence="1" type="ORF">FOF46_07640</name>
</gene>
<organism evidence="1 2">
    <name type="scientific">Aquimarina algiphila</name>
    <dbReference type="NCBI Taxonomy" id="2047982"/>
    <lineage>
        <taxon>Bacteria</taxon>
        <taxon>Pseudomonadati</taxon>
        <taxon>Bacteroidota</taxon>
        <taxon>Flavobacteriia</taxon>
        <taxon>Flavobacteriales</taxon>
        <taxon>Flavobacteriaceae</taxon>
        <taxon>Aquimarina</taxon>
    </lineage>
</organism>
<protein>
    <submittedName>
        <fullName evidence="1">Uncharacterized protein</fullName>
    </submittedName>
</protein>
<accession>A0A554VNE2</accession>
<dbReference type="Proteomes" id="UP000318833">
    <property type="component" value="Unassembled WGS sequence"/>
</dbReference>
<comment type="caution">
    <text evidence="1">The sequence shown here is derived from an EMBL/GenBank/DDBJ whole genome shotgun (WGS) entry which is preliminary data.</text>
</comment>
<reference evidence="1 2" key="1">
    <citation type="submission" date="2019-07" db="EMBL/GenBank/DDBJ databases">
        <title>The draft genome sequence of Aquimarina algiphila M91.</title>
        <authorList>
            <person name="Meng X."/>
        </authorList>
    </citation>
    <scope>NUCLEOTIDE SEQUENCE [LARGE SCALE GENOMIC DNA]</scope>
    <source>
        <strain evidence="1 2">M91</strain>
    </source>
</reference>
<evidence type="ECO:0000313" key="1">
    <source>
        <dbReference type="EMBL" id="TSE09879.1"/>
    </source>
</evidence>
<keyword evidence="2" id="KW-1185">Reference proteome</keyword>
<dbReference type="EMBL" id="VLNR01000011">
    <property type="protein sequence ID" value="TSE09879.1"/>
    <property type="molecule type" value="Genomic_DNA"/>
</dbReference>
<proteinExistence type="predicted"/>
<name>A0A554VNE2_9FLAO</name>
<dbReference type="RefSeq" id="WP_143916048.1">
    <property type="nucleotide sequence ID" value="NZ_CANMIK010000028.1"/>
</dbReference>
<dbReference type="AlphaFoldDB" id="A0A554VNE2"/>
<sequence>MNKTLTFLIGFFILMTSYSQESECYKKIDFESFVKNKTSNSYNYIRNIYKKLYYESTIENEEDKSYKVLMICNGNEKIELIGIDSDDEFVNEIKRVITLVNNEFLIDDQEKYMTEIPIKVDFEPQEDFKWKTDLSKIHLFSFSHIKKIVPKKPIIRIQGIECEFPKHEK</sequence>